<keyword evidence="2" id="KW-1185">Reference proteome</keyword>
<sequence>MNRPKHLNSLGYVVTGSATERSSAQAMIAWGEKENGALVHIDDAAPGLADGLICACGAPLVARKGSVRTNHFAHKAGTVEACEQAQLRALSRFARRTLLEVGKLTLPSIQGRRLTTTVDEIREEIIGRCAGLWVTTVKGEKRGEIAVLFFVKRGQKSAFEVQFRALQKSAMVIDLTAFRNCRDPEIAFAIATAEDSDWIYNARHPNWRERSGPRSIFRQKSHSAGTQITAPTSQTKLKSAITEEEWQTLHYTELRRRVFGWTDKK</sequence>
<reference evidence="1 2" key="1">
    <citation type="submission" date="2020-06" db="EMBL/GenBank/DDBJ databases">
        <title>Altererythrobacter sp. HHU K3-1.</title>
        <authorList>
            <person name="Zhang D."/>
            <person name="Xue H."/>
        </authorList>
    </citation>
    <scope>NUCLEOTIDE SEQUENCE [LARGE SCALE GENOMIC DNA]</scope>
    <source>
        <strain evidence="1 2">HHU K3-1</strain>
    </source>
</reference>
<accession>A0A850H5G7</accession>
<gene>
    <name evidence="1" type="ORF">HUV48_08675</name>
</gene>
<dbReference type="EMBL" id="JABWGV010000003">
    <property type="protein sequence ID" value="NVD45093.1"/>
    <property type="molecule type" value="Genomic_DNA"/>
</dbReference>
<evidence type="ECO:0000313" key="1">
    <source>
        <dbReference type="EMBL" id="NVD45093.1"/>
    </source>
</evidence>
<evidence type="ECO:0000313" key="2">
    <source>
        <dbReference type="Proteomes" id="UP000561438"/>
    </source>
</evidence>
<dbReference type="RefSeq" id="WP_176267423.1">
    <property type="nucleotide sequence ID" value="NZ_JABWGV010000003.1"/>
</dbReference>
<comment type="caution">
    <text evidence="1">The sequence shown here is derived from an EMBL/GenBank/DDBJ whole genome shotgun (WGS) entry which is preliminary data.</text>
</comment>
<dbReference type="AlphaFoldDB" id="A0A850H5G7"/>
<organism evidence="1 2">
    <name type="scientific">Qipengyuania atrilutea</name>
    <dbReference type="NCBI Taxonomy" id="2744473"/>
    <lineage>
        <taxon>Bacteria</taxon>
        <taxon>Pseudomonadati</taxon>
        <taxon>Pseudomonadota</taxon>
        <taxon>Alphaproteobacteria</taxon>
        <taxon>Sphingomonadales</taxon>
        <taxon>Erythrobacteraceae</taxon>
        <taxon>Qipengyuania</taxon>
    </lineage>
</organism>
<dbReference type="Proteomes" id="UP000561438">
    <property type="component" value="Unassembled WGS sequence"/>
</dbReference>
<name>A0A850H5G7_9SPHN</name>
<protein>
    <submittedName>
        <fullName evidence="1">Uncharacterized protein</fullName>
    </submittedName>
</protein>
<proteinExistence type="predicted"/>